<feature type="region of interest" description="Disordered" evidence="1">
    <location>
        <begin position="1"/>
        <end position="42"/>
    </location>
</feature>
<keyword evidence="3" id="KW-1185">Reference proteome</keyword>
<name>A0AAV7VGG6_PLEWA</name>
<dbReference type="Proteomes" id="UP001066276">
    <property type="component" value="Chromosome 2_1"/>
</dbReference>
<reference evidence="2" key="1">
    <citation type="journal article" date="2022" name="bioRxiv">
        <title>Sequencing and chromosome-scale assembly of the giantPleurodeles waltlgenome.</title>
        <authorList>
            <person name="Brown T."/>
            <person name="Elewa A."/>
            <person name="Iarovenko S."/>
            <person name="Subramanian E."/>
            <person name="Araus A.J."/>
            <person name="Petzold A."/>
            <person name="Susuki M."/>
            <person name="Suzuki K.-i.T."/>
            <person name="Hayashi T."/>
            <person name="Toyoda A."/>
            <person name="Oliveira C."/>
            <person name="Osipova E."/>
            <person name="Leigh N.D."/>
            <person name="Simon A."/>
            <person name="Yun M.H."/>
        </authorList>
    </citation>
    <scope>NUCLEOTIDE SEQUENCE</scope>
    <source>
        <strain evidence="2">20211129_DDA</strain>
        <tissue evidence="2">Liver</tissue>
    </source>
</reference>
<comment type="caution">
    <text evidence="2">The sequence shown here is derived from an EMBL/GenBank/DDBJ whole genome shotgun (WGS) entry which is preliminary data.</text>
</comment>
<dbReference type="AlphaFoldDB" id="A0AAV7VGG6"/>
<evidence type="ECO:0000313" key="3">
    <source>
        <dbReference type="Proteomes" id="UP001066276"/>
    </source>
</evidence>
<sequence length="88" mass="10014">MDSGATPRRQGKGESLPNFRDMEEVGGTGRNQPRRHMQTNNTDTELDEDLHEILKKARLLVAQQGRDWVNEKVLGVVERGPMRKSKDT</sequence>
<gene>
    <name evidence="2" type="ORF">NDU88_003085</name>
</gene>
<evidence type="ECO:0000256" key="1">
    <source>
        <dbReference type="SAM" id="MobiDB-lite"/>
    </source>
</evidence>
<proteinExistence type="predicted"/>
<protein>
    <submittedName>
        <fullName evidence="2">Uncharacterized protein</fullName>
    </submittedName>
</protein>
<evidence type="ECO:0000313" key="2">
    <source>
        <dbReference type="EMBL" id="KAJ1199247.1"/>
    </source>
</evidence>
<organism evidence="2 3">
    <name type="scientific">Pleurodeles waltl</name>
    <name type="common">Iberian ribbed newt</name>
    <dbReference type="NCBI Taxonomy" id="8319"/>
    <lineage>
        <taxon>Eukaryota</taxon>
        <taxon>Metazoa</taxon>
        <taxon>Chordata</taxon>
        <taxon>Craniata</taxon>
        <taxon>Vertebrata</taxon>
        <taxon>Euteleostomi</taxon>
        <taxon>Amphibia</taxon>
        <taxon>Batrachia</taxon>
        <taxon>Caudata</taxon>
        <taxon>Salamandroidea</taxon>
        <taxon>Salamandridae</taxon>
        <taxon>Pleurodelinae</taxon>
        <taxon>Pleurodeles</taxon>
    </lineage>
</organism>
<accession>A0AAV7VGG6</accession>
<dbReference type="EMBL" id="JANPWB010000003">
    <property type="protein sequence ID" value="KAJ1199247.1"/>
    <property type="molecule type" value="Genomic_DNA"/>
</dbReference>